<dbReference type="PANTHER" id="PTHR14732">
    <property type="entry name" value="RNA POLYMERASE II SUBUNIT B1 CTD PHOSPHATASE RPAP2-RELATED"/>
    <property type="match status" value="1"/>
</dbReference>
<dbReference type="KEGG" id="acan:ACA1_191490"/>
<dbReference type="GO" id="GO:0008420">
    <property type="term" value="F:RNA polymerase II CTD heptapeptide repeat phosphatase activity"/>
    <property type="evidence" value="ECO:0007669"/>
    <property type="project" value="UniProtKB-UniRule"/>
</dbReference>
<dbReference type="InterPro" id="IPR038534">
    <property type="entry name" value="Rtr1/RPAP2_sf"/>
</dbReference>
<evidence type="ECO:0000256" key="12">
    <source>
        <dbReference type="RuleBase" id="RU367080"/>
    </source>
</evidence>
<comment type="catalytic activity">
    <reaction evidence="10 12">
        <text>O-phospho-L-threonyl-[protein] + H2O = L-threonyl-[protein] + phosphate</text>
        <dbReference type="Rhea" id="RHEA:47004"/>
        <dbReference type="Rhea" id="RHEA-COMP:11060"/>
        <dbReference type="Rhea" id="RHEA-COMP:11605"/>
        <dbReference type="ChEBI" id="CHEBI:15377"/>
        <dbReference type="ChEBI" id="CHEBI:30013"/>
        <dbReference type="ChEBI" id="CHEBI:43474"/>
        <dbReference type="ChEBI" id="CHEBI:61977"/>
        <dbReference type="EC" id="3.1.3.16"/>
    </reaction>
</comment>
<sequence length="507" mass="55668">MELEGVAAADAEGHGIADQAQLREEEVITGIPQFEIQCALLQRHVARAYFLENVDLLTAGQYRDVVAERAVAGLCGFPLCPNYLTTAHAVPAQRYRISLREKRVYDVSDRVLFCSDECLVSARLEEVHLRSDSSDPLPPKRGSAVAGQITERAEAGAPSTDFRDTGDVEGYVWGKLLKGTGAGPVHPSRTRSPLPAALPRRPAHPPAASRTSPAKNDAAKRVKLVGSSSGGGDRVSRPGMREEEWVSEGPAILQGIMGKRRTVQVIPLEEAFRLVKIQDEPTLAPMPTPPRTQKPSQQQQRTGAAGDTGDADAYGEEGDNNITSDEEEDEDEDNFMPEPMLSLFAQLWTTLSDWPSSRSRAFLKRSGGSQGEGTAELMTKEADEEEPPQPPRDIMPISDADQERARGRTIQEMLLRELPAVCAQLRISVPLHSTLSRLLETFAFPRPLMFKPQQLRLVLIVLLDVLAARGDDVLRAQMQASDAQKRSLLAAHNLSPDEWQLLVELFL</sequence>
<dbReference type="GO" id="GO:0008270">
    <property type="term" value="F:zinc ion binding"/>
    <property type="evidence" value="ECO:0007669"/>
    <property type="project" value="UniProtKB-KW"/>
</dbReference>
<evidence type="ECO:0000313" key="16">
    <source>
        <dbReference type="Proteomes" id="UP000011083"/>
    </source>
</evidence>
<protein>
    <recommendedName>
        <fullName evidence="12">RNA polymerase II subunit B1 CTD phosphatase RPAP2 homolog</fullName>
        <ecNumber evidence="12">3.1.3.16</ecNumber>
    </recommendedName>
</protein>
<dbReference type="PROSITE" id="PS51479">
    <property type="entry name" value="ZF_RTR1"/>
    <property type="match status" value="1"/>
</dbReference>
<feature type="domain" description="RTR1-type" evidence="14">
    <location>
        <begin position="52"/>
        <end position="141"/>
    </location>
</feature>
<evidence type="ECO:0000256" key="4">
    <source>
        <dbReference type="ARBA" id="ARBA00022771"/>
    </source>
</evidence>
<feature type="compositionally biased region" description="Acidic residues" evidence="13">
    <location>
        <begin position="309"/>
        <end position="334"/>
    </location>
</feature>
<dbReference type="RefSeq" id="XP_004336464.1">
    <property type="nucleotide sequence ID" value="XM_004336416.1"/>
</dbReference>
<evidence type="ECO:0000313" key="15">
    <source>
        <dbReference type="EMBL" id="ELR14451.1"/>
    </source>
</evidence>
<dbReference type="PANTHER" id="PTHR14732:SF0">
    <property type="entry name" value="RNA POLYMERASE II SUBUNIT B1 CTD PHOSPHATASE RPAP2-RELATED"/>
    <property type="match status" value="1"/>
</dbReference>
<feature type="region of interest" description="Disordered" evidence="13">
    <location>
        <begin position="182"/>
        <end position="219"/>
    </location>
</feature>
<keyword evidence="16" id="KW-1185">Reference proteome</keyword>
<evidence type="ECO:0000256" key="3">
    <source>
        <dbReference type="ARBA" id="ARBA00022723"/>
    </source>
</evidence>
<evidence type="ECO:0000256" key="9">
    <source>
        <dbReference type="ARBA" id="ARBA00047761"/>
    </source>
</evidence>
<feature type="compositionally biased region" description="Basic and acidic residues" evidence="13">
    <location>
        <begin position="234"/>
        <end position="243"/>
    </location>
</feature>
<dbReference type="OrthoDB" id="2590500at2759"/>
<evidence type="ECO:0000256" key="8">
    <source>
        <dbReference type="ARBA" id="ARBA00023242"/>
    </source>
</evidence>
<comment type="catalytic activity">
    <reaction evidence="9 12">
        <text>O-phospho-L-seryl-[protein] + H2O = L-seryl-[protein] + phosphate</text>
        <dbReference type="Rhea" id="RHEA:20629"/>
        <dbReference type="Rhea" id="RHEA-COMP:9863"/>
        <dbReference type="Rhea" id="RHEA-COMP:11604"/>
        <dbReference type="ChEBI" id="CHEBI:15377"/>
        <dbReference type="ChEBI" id="CHEBI:29999"/>
        <dbReference type="ChEBI" id="CHEBI:43474"/>
        <dbReference type="ChEBI" id="CHEBI:83421"/>
        <dbReference type="EC" id="3.1.3.16"/>
    </reaction>
</comment>
<dbReference type="Proteomes" id="UP000011083">
    <property type="component" value="Unassembled WGS sequence"/>
</dbReference>
<comment type="function">
    <text evidence="12">Putative RNA polymerase II subunit B1 C-terminal domain (CTD) phosphatase involved in RNA polymerase II transcription regulation.</text>
</comment>
<reference evidence="15 16" key="1">
    <citation type="journal article" date="2013" name="Genome Biol.">
        <title>Genome of Acanthamoeba castellanii highlights extensive lateral gene transfer and early evolution of tyrosine kinase signaling.</title>
        <authorList>
            <person name="Clarke M."/>
            <person name="Lohan A.J."/>
            <person name="Liu B."/>
            <person name="Lagkouvardos I."/>
            <person name="Roy S."/>
            <person name="Zafar N."/>
            <person name="Bertelli C."/>
            <person name="Schilde C."/>
            <person name="Kianianmomeni A."/>
            <person name="Burglin T.R."/>
            <person name="Frech C."/>
            <person name="Turcotte B."/>
            <person name="Kopec K.O."/>
            <person name="Synnott J.M."/>
            <person name="Choo C."/>
            <person name="Paponov I."/>
            <person name="Finkler A."/>
            <person name="Soon Heng Tan C."/>
            <person name="Hutchins A.P."/>
            <person name="Weinmeier T."/>
            <person name="Rattei T."/>
            <person name="Chu J.S."/>
            <person name="Gimenez G."/>
            <person name="Irimia M."/>
            <person name="Rigden D.J."/>
            <person name="Fitzpatrick D.A."/>
            <person name="Lorenzo-Morales J."/>
            <person name="Bateman A."/>
            <person name="Chiu C.H."/>
            <person name="Tang P."/>
            <person name="Hegemann P."/>
            <person name="Fromm H."/>
            <person name="Raoult D."/>
            <person name="Greub G."/>
            <person name="Miranda-Saavedra D."/>
            <person name="Chen N."/>
            <person name="Nash P."/>
            <person name="Ginger M.L."/>
            <person name="Horn M."/>
            <person name="Schaap P."/>
            <person name="Caler L."/>
            <person name="Loftus B."/>
        </authorList>
    </citation>
    <scope>NUCLEOTIDE SEQUENCE [LARGE SCALE GENOMIC DNA]</scope>
    <source>
        <strain evidence="15 16">Neff</strain>
    </source>
</reference>
<dbReference type="EMBL" id="KB008052">
    <property type="protein sequence ID" value="ELR14451.1"/>
    <property type="molecule type" value="Genomic_DNA"/>
</dbReference>
<evidence type="ECO:0000256" key="7">
    <source>
        <dbReference type="ARBA" id="ARBA00022912"/>
    </source>
</evidence>
<dbReference type="GO" id="GO:0005737">
    <property type="term" value="C:cytoplasm"/>
    <property type="evidence" value="ECO:0007669"/>
    <property type="project" value="TreeGrafter"/>
</dbReference>
<keyword evidence="8 12" id="KW-0539">Nucleus</keyword>
<evidence type="ECO:0000256" key="13">
    <source>
        <dbReference type="SAM" id="MobiDB-lite"/>
    </source>
</evidence>
<dbReference type="InterPro" id="IPR007308">
    <property type="entry name" value="Rtr1/RPAP2_dom"/>
</dbReference>
<keyword evidence="5 12" id="KW-0378">Hydrolase</keyword>
<gene>
    <name evidence="15" type="ORF">ACA1_191490</name>
</gene>
<dbReference type="GO" id="GO:0005634">
    <property type="term" value="C:nucleus"/>
    <property type="evidence" value="ECO:0007669"/>
    <property type="project" value="UniProtKB-SubCell"/>
</dbReference>
<keyword evidence="4 12" id="KW-0863">Zinc-finger</keyword>
<accession>L8GQP2</accession>
<dbReference type="AlphaFoldDB" id="L8GQP2"/>
<evidence type="ECO:0000256" key="1">
    <source>
        <dbReference type="ARBA" id="ARBA00004123"/>
    </source>
</evidence>
<dbReference type="GO" id="GO:0043175">
    <property type="term" value="F:RNA polymerase core enzyme binding"/>
    <property type="evidence" value="ECO:0007669"/>
    <property type="project" value="UniProtKB-UniRule"/>
</dbReference>
<dbReference type="GeneID" id="14915046"/>
<dbReference type="Pfam" id="PF04181">
    <property type="entry name" value="RPAP2_Rtr1"/>
    <property type="match status" value="1"/>
</dbReference>
<dbReference type="STRING" id="1257118.L8GQP2"/>
<comment type="similarity">
    <text evidence="2 11 12">Belongs to the RPAP2 family.</text>
</comment>
<keyword evidence="7 12" id="KW-0904">Protein phosphatase</keyword>
<evidence type="ECO:0000259" key="14">
    <source>
        <dbReference type="PROSITE" id="PS51479"/>
    </source>
</evidence>
<comment type="subcellular location">
    <subcellularLocation>
        <location evidence="1 12">Nucleus</location>
    </subcellularLocation>
</comment>
<feature type="region of interest" description="Disordered" evidence="13">
    <location>
        <begin position="362"/>
        <end position="397"/>
    </location>
</feature>
<dbReference type="InterPro" id="IPR039693">
    <property type="entry name" value="Rtr1/RPAP2"/>
</dbReference>
<evidence type="ECO:0000256" key="5">
    <source>
        <dbReference type="ARBA" id="ARBA00022801"/>
    </source>
</evidence>
<keyword evidence="3 12" id="KW-0479">Metal-binding</keyword>
<name>L8GQP2_ACACF</name>
<feature type="region of interest" description="Disordered" evidence="13">
    <location>
        <begin position="224"/>
        <end position="243"/>
    </location>
</feature>
<evidence type="ECO:0000256" key="10">
    <source>
        <dbReference type="ARBA" id="ARBA00048336"/>
    </source>
</evidence>
<keyword evidence="6 12" id="KW-0862">Zinc</keyword>
<evidence type="ECO:0000256" key="2">
    <source>
        <dbReference type="ARBA" id="ARBA00005676"/>
    </source>
</evidence>
<evidence type="ECO:0000256" key="6">
    <source>
        <dbReference type="ARBA" id="ARBA00022833"/>
    </source>
</evidence>
<feature type="compositionally biased region" description="Low complexity" evidence="13">
    <location>
        <begin position="190"/>
        <end position="214"/>
    </location>
</feature>
<dbReference type="Gene3D" id="1.25.40.820">
    <property type="match status" value="1"/>
</dbReference>
<feature type="region of interest" description="Disordered" evidence="13">
    <location>
        <begin position="279"/>
        <end position="334"/>
    </location>
</feature>
<proteinExistence type="inferred from homology"/>
<organism evidence="15 16">
    <name type="scientific">Acanthamoeba castellanii (strain ATCC 30010 / Neff)</name>
    <dbReference type="NCBI Taxonomy" id="1257118"/>
    <lineage>
        <taxon>Eukaryota</taxon>
        <taxon>Amoebozoa</taxon>
        <taxon>Discosea</taxon>
        <taxon>Longamoebia</taxon>
        <taxon>Centramoebida</taxon>
        <taxon>Acanthamoebidae</taxon>
        <taxon>Acanthamoeba</taxon>
    </lineage>
</organism>
<evidence type="ECO:0000256" key="11">
    <source>
        <dbReference type="PROSITE-ProRule" id="PRU00812"/>
    </source>
</evidence>
<dbReference type="VEuPathDB" id="AmoebaDB:ACA1_191490"/>
<dbReference type="EC" id="3.1.3.16" evidence="12"/>